<name>J3NGV6_GAET3</name>
<dbReference type="EMBL" id="GL385395">
    <property type="protein sequence ID" value="EJT80497.1"/>
    <property type="molecule type" value="Genomic_DNA"/>
</dbReference>
<dbReference type="EnsemblFungi" id="EJT80496">
    <property type="protein sequence ID" value="EJT80496"/>
    <property type="gene ID" value="GGTG_00493"/>
</dbReference>
<organism evidence="2">
    <name type="scientific">Gaeumannomyces tritici (strain R3-111a-1)</name>
    <name type="common">Wheat and barley take-all root rot fungus</name>
    <name type="synonym">Gaeumannomyces graminis var. tritici</name>
    <dbReference type="NCBI Taxonomy" id="644352"/>
    <lineage>
        <taxon>Eukaryota</taxon>
        <taxon>Fungi</taxon>
        <taxon>Dikarya</taxon>
        <taxon>Ascomycota</taxon>
        <taxon>Pezizomycotina</taxon>
        <taxon>Sordariomycetes</taxon>
        <taxon>Sordariomycetidae</taxon>
        <taxon>Magnaporthales</taxon>
        <taxon>Magnaporthaceae</taxon>
        <taxon>Gaeumannomyces</taxon>
    </lineage>
</organism>
<sequence>MAPSNFKTYEAQSRLLAAVLASAPGLKLDFKAIVRYYGSDTTASGLEHRFRPIKKQVAAIRDAAAKGQDVKDMQDIFFMNEKEIQKHYGESTAQGLEFQFRSVKRDAKALKDAVARGENPVTAVGRPGPSTPSKRKAAAATPRTGGSTTAKRQRKKGPGSSDDDDKEVDYEAMDVKTPTKPKAKANAANGPTAASAGKLSESVSFDDSMNGTDDPIVLDEDEDDPLKDEPEQPYVKLENDPLLSQGFDEDWDEMTEGVV</sequence>
<feature type="compositionally biased region" description="Acidic residues" evidence="1">
    <location>
        <begin position="247"/>
        <end position="259"/>
    </location>
</feature>
<keyword evidence="4" id="KW-1185">Reference proteome</keyword>
<feature type="compositionally biased region" description="Acidic residues" evidence="1">
    <location>
        <begin position="216"/>
        <end position="226"/>
    </location>
</feature>
<dbReference type="RefSeq" id="XP_009216505.1">
    <property type="nucleotide sequence ID" value="XM_009218241.1"/>
</dbReference>
<evidence type="ECO:0000313" key="3">
    <source>
        <dbReference type="EnsemblFungi" id="EJT80496"/>
    </source>
</evidence>
<feature type="compositionally biased region" description="Low complexity" evidence="1">
    <location>
        <begin position="176"/>
        <end position="198"/>
    </location>
</feature>
<protein>
    <submittedName>
        <fullName evidence="2 3">Uncharacterized protein</fullName>
    </submittedName>
</protein>
<dbReference type="OrthoDB" id="4828117at2759"/>
<feature type="compositionally biased region" description="Acidic residues" evidence="1">
    <location>
        <begin position="161"/>
        <end position="172"/>
    </location>
</feature>
<dbReference type="AlphaFoldDB" id="J3NGV6"/>
<dbReference type="EnsemblFungi" id="EJT80497">
    <property type="protein sequence ID" value="EJT80497"/>
    <property type="gene ID" value="GGTG_00493"/>
</dbReference>
<dbReference type="VEuPathDB" id="FungiDB:GGTG_00493"/>
<evidence type="ECO:0000313" key="2">
    <source>
        <dbReference type="EMBL" id="EJT80496.1"/>
    </source>
</evidence>
<evidence type="ECO:0000313" key="4">
    <source>
        <dbReference type="Proteomes" id="UP000006039"/>
    </source>
</evidence>
<reference evidence="4" key="1">
    <citation type="submission" date="2010-07" db="EMBL/GenBank/DDBJ databases">
        <title>The genome sequence of Gaeumannomyces graminis var. tritici strain R3-111a-1.</title>
        <authorList>
            <consortium name="The Broad Institute Genome Sequencing Platform"/>
            <person name="Ma L.-J."/>
            <person name="Dead R."/>
            <person name="Young S."/>
            <person name="Zeng Q."/>
            <person name="Koehrsen M."/>
            <person name="Alvarado L."/>
            <person name="Berlin A."/>
            <person name="Chapman S.B."/>
            <person name="Chen Z."/>
            <person name="Freedman E."/>
            <person name="Gellesch M."/>
            <person name="Goldberg J."/>
            <person name="Griggs A."/>
            <person name="Gujja S."/>
            <person name="Heilman E.R."/>
            <person name="Heiman D."/>
            <person name="Hepburn T."/>
            <person name="Howarth C."/>
            <person name="Jen D."/>
            <person name="Larson L."/>
            <person name="Mehta T."/>
            <person name="Neiman D."/>
            <person name="Pearson M."/>
            <person name="Roberts A."/>
            <person name="Saif S."/>
            <person name="Shea T."/>
            <person name="Shenoy N."/>
            <person name="Sisk P."/>
            <person name="Stolte C."/>
            <person name="Sykes S."/>
            <person name="Walk T."/>
            <person name="White J."/>
            <person name="Yandava C."/>
            <person name="Haas B."/>
            <person name="Nusbaum C."/>
            <person name="Birren B."/>
        </authorList>
    </citation>
    <scope>NUCLEOTIDE SEQUENCE [LARGE SCALE GENOMIC DNA]</scope>
    <source>
        <strain evidence="4">R3-111a-1</strain>
    </source>
</reference>
<gene>
    <name evidence="3" type="primary">20340951</name>
    <name evidence="2" type="ORF">GGTG_00493</name>
</gene>
<accession>J3NGV6</accession>
<dbReference type="HOGENOM" id="CLU_1289169_0_0_1"/>
<dbReference type="RefSeq" id="XP_009216506.1">
    <property type="nucleotide sequence ID" value="XM_009218242.1"/>
</dbReference>
<reference evidence="2" key="3">
    <citation type="submission" date="2010-09" db="EMBL/GenBank/DDBJ databases">
        <title>Annotation of Gaeumannomyces graminis var. tritici R3-111a-1.</title>
        <authorList>
            <consortium name="The Broad Institute Genome Sequencing Platform"/>
            <person name="Ma L.-J."/>
            <person name="Dead R."/>
            <person name="Young S.K."/>
            <person name="Zeng Q."/>
            <person name="Gargeya S."/>
            <person name="Fitzgerald M."/>
            <person name="Haas B."/>
            <person name="Abouelleil A."/>
            <person name="Alvarado L."/>
            <person name="Arachchi H.M."/>
            <person name="Berlin A."/>
            <person name="Brown A."/>
            <person name="Chapman S.B."/>
            <person name="Chen Z."/>
            <person name="Dunbar C."/>
            <person name="Freedman E."/>
            <person name="Gearin G."/>
            <person name="Gellesch M."/>
            <person name="Goldberg J."/>
            <person name="Griggs A."/>
            <person name="Gujja S."/>
            <person name="Heiman D."/>
            <person name="Howarth C."/>
            <person name="Larson L."/>
            <person name="Lui A."/>
            <person name="MacDonald P.J.P."/>
            <person name="Mehta T."/>
            <person name="Montmayeur A."/>
            <person name="Murphy C."/>
            <person name="Neiman D."/>
            <person name="Pearson M."/>
            <person name="Priest M."/>
            <person name="Roberts A."/>
            <person name="Saif S."/>
            <person name="Shea T."/>
            <person name="Shenoy N."/>
            <person name="Sisk P."/>
            <person name="Stolte C."/>
            <person name="Sykes S."/>
            <person name="Yandava C."/>
            <person name="Wortman J."/>
            <person name="Nusbaum C."/>
            <person name="Birren B."/>
        </authorList>
    </citation>
    <scope>NUCLEOTIDE SEQUENCE</scope>
    <source>
        <strain evidence="2">R3-111a-1</strain>
    </source>
</reference>
<feature type="region of interest" description="Disordered" evidence="1">
    <location>
        <begin position="113"/>
        <end position="259"/>
    </location>
</feature>
<dbReference type="GeneID" id="20340951"/>
<proteinExistence type="predicted"/>
<dbReference type="STRING" id="644352.J3NGV6"/>
<dbReference type="Proteomes" id="UP000006039">
    <property type="component" value="Unassembled WGS sequence"/>
</dbReference>
<feature type="compositionally biased region" description="Polar residues" evidence="1">
    <location>
        <begin position="201"/>
        <end position="211"/>
    </location>
</feature>
<evidence type="ECO:0000256" key="1">
    <source>
        <dbReference type="SAM" id="MobiDB-lite"/>
    </source>
</evidence>
<dbReference type="EMBL" id="GL385395">
    <property type="protein sequence ID" value="EJT80496.1"/>
    <property type="molecule type" value="Genomic_DNA"/>
</dbReference>
<reference evidence="2" key="2">
    <citation type="submission" date="2010-07" db="EMBL/GenBank/DDBJ databases">
        <authorList>
            <consortium name="The Broad Institute Genome Sequencing Platform"/>
            <consortium name="Broad Institute Genome Sequencing Center for Infectious Disease"/>
            <person name="Ma L.-J."/>
            <person name="Dead R."/>
            <person name="Young S."/>
            <person name="Zeng Q."/>
            <person name="Koehrsen M."/>
            <person name="Alvarado L."/>
            <person name="Berlin A."/>
            <person name="Chapman S.B."/>
            <person name="Chen Z."/>
            <person name="Freedman E."/>
            <person name="Gellesch M."/>
            <person name="Goldberg J."/>
            <person name="Griggs A."/>
            <person name="Gujja S."/>
            <person name="Heilman E.R."/>
            <person name="Heiman D."/>
            <person name="Hepburn T."/>
            <person name="Howarth C."/>
            <person name="Jen D."/>
            <person name="Larson L."/>
            <person name="Mehta T."/>
            <person name="Neiman D."/>
            <person name="Pearson M."/>
            <person name="Roberts A."/>
            <person name="Saif S."/>
            <person name="Shea T."/>
            <person name="Shenoy N."/>
            <person name="Sisk P."/>
            <person name="Stolte C."/>
            <person name="Sykes S."/>
            <person name="Walk T."/>
            <person name="White J."/>
            <person name="Yandava C."/>
            <person name="Haas B."/>
            <person name="Nusbaum C."/>
            <person name="Birren B."/>
        </authorList>
    </citation>
    <scope>NUCLEOTIDE SEQUENCE</scope>
    <source>
        <strain evidence="2">R3-111a-1</strain>
    </source>
</reference>
<reference evidence="3" key="4">
    <citation type="journal article" date="2015" name="G3 (Bethesda)">
        <title>Genome sequences of three phytopathogenic species of the Magnaporthaceae family of fungi.</title>
        <authorList>
            <person name="Okagaki L.H."/>
            <person name="Nunes C.C."/>
            <person name="Sailsbery J."/>
            <person name="Clay B."/>
            <person name="Brown D."/>
            <person name="John T."/>
            <person name="Oh Y."/>
            <person name="Young N."/>
            <person name="Fitzgerald M."/>
            <person name="Haas B.J."/>
            <person name="Zeng Q."/>
            <person name="Young S."/>
            <person name="Adiconis X."/>
            <person name="Fan L."/>
            <person name="Levin J.Z."/>
            <person name="Mitchell T.K."/>
            <person name="Okubara P.A."/>
            <person name="Farman M.L."/>
            <person name="Kohn L.M."/>
            <person name="Birren B."/>
            <person name="Ma L.-J."/>
            <person name="Dean R.A."/>
        </authorList>
    </citation>
    <scope>NUCLEOTIDE SEQUENCE</scope>
    <source>
        <strain evidence="3">R3-111a-1</strain>
    </source>
</reference>
<dbReference type="eggNOG" id="ENOG502R95R">
    <property type="taxonomic scope" value="Eukaryota"/>
</dbReference>
<reference evidence="3" key="5">
    <citation type="submission" date="2018-04" db="UniProtKB">
        <authorList>
            <consortium name="EnsemblFungi"/>
        </authorList>
    </citation>
    <scope>IDENTIFICATION</scope>
    <source>
        <strain evidence="3">R3-111a-1</strain>
    </source>
</reference>